<evidence type="ECO:0000313" key="2">
    <source>
        <dbReference type="EMBL" id="SNR60896.1"/>
    </source>
</evidence>
<reference evidence="2 3" key="1">
    <citation type="submission" date="2017-06" db="EMBL/GenBank/DDBJ databases">
        <authorList>
            <person name="Kim H.J."/>
            <person name="Triplett B.A."/>
        </authorList>
    </citation>
    <scope>NUCLEOTIDE SEQUENCE [LARGE SCALE GENOMIC DNA]</scope>
    <source>
        <strain evidence="2 3">DSM 29150</strain>
    </source>
</reference>
<gene>
    <name evidence="2" type="ORF">SAMN06265371_106225</name>
</gene>
<feature type="transmembrane region" description="Helical" evidence="1">
    <location>
        <begin position="12"/>
        <end position="30"/>
    </location>
</feature>
<keyword evidence="1" id="KW-1133">Transmembrane helix</keyword>
<accession>A0A238XPE4</accession>
<feature type="transmembrane region" description="Helical" evidence="1">
    <location>
        <begin position="42"/>
        <end position="60"/>
    </location>
</feature>
<keyword evidence="1" id="KW-0472">Membrane</keyword>
<name>A0A238XPE4_9FLAO</name>
<organism evidence="2 3">
    <name type="scientific">Lutibacter agarilyticus</name>
    <dbReference type="NCBI Taxonomy" id="1109740"/>
    <lineage>
        <taxon>Bacteria</taxon>
        <taxon>Pseudomonadati</taxon>
        <taxon>Bacteroidota</taxon>
        <taxon>Flavobacteriia</taxon>
        <taxon>Flavobacteriales</taxon>
        <taxon>Flavobacteriaceae</taxon>
        <taxon>Lutibacter</taxon>
    </lineage>
</organism>
<dbReference type="OrthoDB" id="1438660at2"/>
<dbReference type="AlphaFoldDB" id="A0A238XPE4"/>
<evidence type="ECO:0000313" key="3">
    <source>
        <dbReference type="Proteomes" id="UP000198384"/>
    </source>
</evidence>
<keyword evidence="1" id="KW-0812">Transmembrane</keyword>
<keyword evidence="3" id="KW-1185">Reference proteome</keyword>
<protein>
    <submittedName>
        <fullName evidence="2">Uncharacterized protein</fullName>
    </submittedName>
</protein>
<evidence type="ECO:0000256" key="1">
    <source>
        <dbReference type="SAM" id="Phobius"/>
    </source>
</evidence>
<dbReference type="Proteomes" id="UP000198384">
    <property type="component" value="Unassembled WGS sequence"/>
</dbReference>
<dbReference type="RefSeq" id="WP_089381979.1">
    <property type="nucleotide sequence ID" value="NZ_FZNT01000006.1"/>
</dbReference>
<dbReference type="EMBL" id="FZNT01000006">
    <property type="protein sequence ID" value="SNR60896.1"/>
    <property type="molecule type" value="Genomic_DNA"/>
</dbReference>
<sequence>MIEFLIEVRENLLFIYLAIFFIGLLGIAFFSDSKPKNNTLFGIAFIVFMVFMIIGLNMIISTSLRNEIIEKSEFALKNDSKILINGKEEKNLNNKELLTDLSNVNSFYFNNHSHPETKYLVSIISKNDTLNIQLERDFNNAEKYWVFLPKYNYEMELDIMKTETLNNIKGID</sequence>
<proteinExistence type="predicted"/>